<organism evidence="1 2">
    <name type="scientific">Paxillus rubicundulus Ve08.2h10</name>
    <dbReference type="NCBI Taxonomy" id="930991"/>
    <lineage>
        <taxon>Eukaryota</taxon>
        <taxon>Fungi</taxon>
        <taxon>Dikarya</taxon>
        <taxon>Basidiomycota</taxon>
        <taxon>Agaricomycotina</taxon>
        <taxon>Agaricomycetes</taxon>
        <taxon>Agaricomycetidae</taxon>
        <taxon>Boletales</taxon>
        <taxon>Paxilineae</taxon>
        <taxon>Paxillaceae</taxon>
        <taxon>Paxillus</taxon>
    </lineage>
</organism>
<dbReference type="Proteomes" id="UP000054538">
    <property type="component" value="Unassembled WGS sequence"/>
</dbReference>
<protein>
    <submittedName>
        <fullName evidence="1">Uncharacterized protein</fullName>
    </submittedName>
</protein>
<evidence type="ECO:0000313" key="2">
    <source>
        <dbReference type="Proteomes" id="UP000054538"/>
    </source>
</evidence>
<sequence>MPPSYAPTAQTGVTAYSLLSPTSKIQAIKALDTLKPTKIKFVPSLLKVISTVDREVKISSSLDGAYSLGIHVVITKLAKVKQYTSPMFFTVINTFCLYKEGHLLKKTKSSIDGTIHHLLDLFQFEAEETMETLTWKEAQQHKIPWLTKVAEPTVHEH</sequence>
<reference evidence="1 2" key="1">
    <citation type="submission" date="2014-04" db="EMBL/GenBank/DDBJ databases">
        <authorList>
            <consortium name="DOE Joint Genome Institute"/>
            <person name="Kuo A."/>
            <person name="Kohler A."/>
            <person name="Jargeat P."/>
            <person name="Nagy L.G."/>
            <person name="Floudas D."/>
            <person name="Copeland A."/>
            <person name="Barry K.W."/>
            <person name="Cichocki N."/>
            <person name="Veneault-Fourrey C."/>
            <person name="LaButti K."/>
            <person name="Lindquist E.A."/>
            <person name="Lipzen A."/>
            <person name="Lundell T."/>
            <person name="Morin E."/>
            <person name="Murat C."/>
            <person name="Sun H."/>
            <person name="Tunlid A."/>
            <person name="Henrissat B."/>
            <person name="Grigoriev I.V."/>
            <person name="Hibbett D.S."/>
            <person name="Martin F."/>
            <person name="Nordberg H.P."/>
            <person name="Cantor M.N."/>
            <person name="Hua S.X."/>
        </authorList>
    </citation>
    <scope>NUCLEOTIDE SEQUENCE [LARGE SCALE GENOMIC DNA]</scope>
    <source>
        <strain evidence="1 2">Ve08.2h10</strain>
    </source>
</reference>
<dbReference type="AlphaFoldDB" id="A0A0D0DGA2"/>
<keyword evidence="2" id="KW-1185">Reference proteome</keyword>
<dbReference type="EMBL" id="KN826060">
    <property type="protein sequence ID" value="KIK80264.1"/>
    <property type="molecule type" value="Genomic_DNA"/>
</dbReference>
<proteinExistence type="predicted"/>
<evidence type="ECO:0000313" key="1">
    <source>
        <dbReference type="EMBL" id="KIK80264.1"/>
    </source>
</evidence>
<dbReference type="HOGENOM" id="CLU_1678482_0_0_1"/>
<dbReference type="OrthoDB" id="3259848at2759"/>
<reference evidence="2" key="2">
    <citation type="submission" date="2015-01" db="EMBL/GenBank/DDBJ databases">
        <title>Evolutionary Origins and Diversification of the Mycorrhizal Mutualists.</title>
        <authorList>
            <consortium name="DOE Joint Genome Institute"/>
            <consortium name="Mycorrhizal Genomics Consortium"/>
            <person name="Kohler A."/>
            <person name="Kuo A."/>
            <person name="Nagy L.G."/>
            <person name="Floudas D."/>
            <person name="Copeland A."/>
            <person name="Barry K.W."/>
            <person name="Cichocki N."/>
            <person name="Veneault-Fourrey C."/>
            <person name="LaButti K."/>
            <person name="Lindquist E.A."/>
            <person name="Lipzen A."/>
            <person name="Lundell T."/>
            <person name="Morin E."/>
            <person name="Murat C."/>
            <person name="Riley R."/>
            <person name="Ohm R."/>
            <person name="Sun H."/>
            <person name="Tunlid A."/>
            <person name="Henrissat B."/>
            <person name="Grigoriev I.V."/>
            <person name="Hibbett D.S."/>
            <person name="Martin F."/>
        </authorList>
    </citation>
    <scope>NUCLEOTIDE SEQUENCE [LARGE SCALE GENOMIC DNA]</scope>
    <source>
        <strain evidence="2">Ve08.2h10</strain>
    </source>
</reference>
<gene>
    <name evidence="1" type="ORF">PAXRUDRAFT_15884</name>
</gene>
<accession>A0A0D0DGA2</accession>
<dbReference type="InParanoid" id="A0A0D0DGA2"/>
<name>A0A0D0DGA2_9AGAM</name>